<evidence type="ECO:0000313" key="2">
    <source>
        <dbReference type="Proteomes" id="UP000321379"/>
    </source>
</evidence>
<evidence type="ECO:0008006" key="3">
    <source>
        <dbReference type="Google" id="ProtNLM"/>
    </source>
</evidence>
<protein>
    <recommendedName>
        <fullName evidence="3">Lipoprotein</fullName>
    </recommendedName>
</protein>
<dbReference type="Proteomes" id="UP000321379">
    <property type="component" value="Unassembled WGS sequence"/>
</dbReference>
<keyword evidence="2" id="KW-1185">Reference proteome</keyword>
<accession>A0A5C8UUD4</accession>
<dbReference type="RefSeq" id="WP_147782785.1">
    <property type="nucleotide sequence ID" value="NZ_VRMG01000005.1"/>
</dbReference>
<gene>
    <name evidence="1" type="ORF">FVP33_06380</name>
</gene>
<organism evidence="1 2">
    <name type="scientific">Lacisediminihabitans profunda</name>
    <dbReference type="NCBI Taxonomy" id="2594790"/>
    <lineage>
        <taxon>Bacteria</taxon>
        <taxon>Bacillati</taxon>
        <taxon>Actinomycetota</taxon>
        <taxon>Actinomycetes</taxon>
        <taxon>Micrococcales</taxon>
        <taxon>Microbacteriaceae</taxon>
        <taxon>Lacisediminihabitans</taxon>
    </lineage>
</organism>
<evidence type="ECO:0000313" key="1">
    <source>
        <dbReference type="EMBL" id="TXN31199.1"/>
    </source>
</evidence>
<comment type="caution">
    <text evidence="1">The sequence shown here is derived from an EMBL/GenBank/DDBJ whole genome shotgun (WGS) entry which is preliminary data.</text>
</comment>
<sequence>MKSSVRRLTVPLAIGLAVLAGPAMLTGCSIQNLVHNATGGKVDLGGKEIPKDFPSEVPIAKGEVLYGLSVGDSGGKVWNLTIRVDGASSFDDIAKQLTDAGFKSDAAVQASTADGGTGVFASDKLGVIAAVTKDGKNGWVANYTVSTVKDKGK</sequence>
<dbReference type="PROSITE" id="PS51257">
    <property type="entry name" value="PROKAR_LIPOPROTEIN"/>
    <property type="match status" value="1"/>
</dbReference>
<dbReference type="AlphaFoldDB" id="A0A5C8UUD4"/>
<proteinExistence type="predicted"/>
<reference evidence="1 2" key="1">
    <citation type="submission" date="2019-08" db="EMBL/GenBank/DDBJ databases">
        <title>Bacterial whole genome sequence for Glaciihabitans sp. CHu50b-6-2.</title>
        <authorList>
            <person name="Jin L."/>
        </authorList>
    </citation>
    <scope>NUCLEOTIDE SEQUENCE [LARGE SCALE GENOMIC DNA]</scope>
    <source>
        <strain evidence="1 2">CHu50b-6-2</strain>
    </source>
</reference>
<dbReference type="EMBL" id="VRMG01000005">
    <property type="protein sequence ID" value="TXN31199.1"/>
    <property type="molecule type" value="Genomic_DNA"/>
</dbReference>
<name>A0A5C8UUD4_9MICO</name>